<evidence type="ECO:0000313" key="6">
    <source>
        <dbReference type="Proteomes" id="UP000694411"/>
    </source>
</evidence>
<reference evidence="5" key="3">
    <citation type="submission" date="2025-09" db="UniProtKB">
        <authorList>
            <consortium name="Ensembl"/>
        </authorList>
    </citation>
    <scope>IDENTIFICATION</scope>
</reference>
<dbReference type="PANTHER" id="PTHR19854:SF1">
    <property type="entry name" value="GUANINE NUCLEOTIDE-BINDING PROTEIN SUBUNIT BETA-LIKE PROTEIN 1"/>
    <property type="match status" value="1"/>
</dbReference>
<feature type="region of interest" description="Disordered" evidence="4">
    <location>
        <begin position="20"/>
        <end position="41"/>
    </location>
</feature>
<dbReference type="SMART" id="SM00320">
    <property type="entry name" value="WD40"/>
    <property type="match status" value="4"/>
</dbReference>
<gene>
    <name evidence="5" type="primary">GNB1L</name>
</gene>
<protein>
    <submittedName>
        <fullName evidence="5">G protein subunit beta 1 like</fullName>
    </submittedName>
</protein>
<keyword evidence="2" id="KW-0677">Repeat</keyword>
<evidence type="ECO:0000313" key="5">
    <source>
        <dbReference type="Ensembl" id="ENSTGEP00000004883.1"/>
    </source>
</evidence>
<dbReference type="Ensembl" id="ENSTGET00000005940.1">
    <property type="protein sequence ID" value="ENSTGEP00000004883.1"/>
    <property type="gene ID" value="ENSTGEG00000004081.1"/>
</dbReference>
<dbReference type="PANTHER" id="PTHR19854">
    <property type="entry name" value="TRANSDUCIN BETA-LIKE 3"/>
    <property type="match status" value="1"/>
</dbReference>
<sequence length="402" mass="42805">GGRAHAGGVAALRSRALDAARRSSERASPTAPGGSVWRRESGRPTWNSVRAGLELRPSVFSRLLIRGGALGAPAWVAVSSVCGPQFLGPRRGFVGAPGDIRAILAVSGGRARALPGLTAADLVLHFLGGAWTLALGGRPVPRSLATDPWTLFAGASRSRSQGRDLKLCLWDLAEGRNAVVDSVRLESVGFCRSSILAGGQPRWMLAVPGKGSDEVQILEMPSKTSVCALKPKADAKLGMPMCLRLWQADCNSRPLLLAGYEDGSVALWDVSEQKVCSHIACHKEPVMDLDFDSQKARGISGSAGKALAVWSLDGQQALQVRGTHELTNPGIAEITIRPDRKILATAGWDHRIRVFHWRTMQPLAVLAFHSAAVQCVAFAADGLLAAGSKDQRISLWSLYPRA</sequence>
<keyword evidence="1 3" id="KW-0853">WD repeat</keyword>
<dbReference type="InterPro" id="IPR036322">
    <property type="entry name" value="WD40_repeat_dom_sf"/>
</dbReference>
<keyword evidence="6" id="KW-1185">Reference proteome</keyword>
<dbReference type="PROSITE" id="PS50082">
    <property type="entry name" value="WD_REPEATS_2"/>
    <property type="match status" value="1"/>
</dbReference>
<evidence type="ECO:0000256" key="3">
    <source>
        <dbReference type="PROSITE-ProRule" id="PRU00221"/>
    </source>
</evidence>
<dbReference type="InterPro" id="IPR015943">
    <property type="entry name" value="WD40/YVTN_repeat-like_dom_sf"/>
</dbReference>
<proteinExistence type="predicted"/>
<evidence type="ECO:0000256" key="2">
    <source>
        <dbReference type="ARBA" id="ARBA00022737"/>
    </source>
</evidence>
<dbReference type="InterPro" id="IPR001680">
    <property type="entry name" value="WD40_rpt"/>
</dbReference>
<feature type="repeat" description="WD" evidence="3">
    <location>
        <begin position="366"/>
        <end position="402"/>
    </location>
</feature>
<evidence type="ECO:0000256" key="4">
    <source>
        <dbReference type="SAM" id="MobiDB-lite"/>
    </source>
</evidence>
<dbReference type="Proteomes" id="UP000694411">
    <property type="component" value="Chromosome 10"/>
</dbReference>
<organism evidence="5 6">
    <name type="scientific">Theropithecus gelada</name>
    <name type="common">Gelada baboon</name>
    <dbReference type="NCBI Taxonomy" id="9565"/>
    <lineage>
        <taxon>Eukaryota</taxon>
        <taxon>Metazoa</taxon>
        <taxon>Chordata</taxon>
        <taxon>Craniata</taxon>
        <taxon>Vertebrata</taxon>
        <taxon>Euteleostomi</taxon>
        <taxon>Mammalia</taxon>
        <taxon>Eutheria</taxon>
        <taxon>Euarchontoglires</taxon>
        <taxon>Primates</taxon>
        <taxon>Haplorrhini</taxon>
        <taxon>Catarrhini</taxon>
        <taxon>Cercopithecidae</taxon>
        <taxon>Cercopithecinae</taxon>
        <taxon>Theropithecus</taxon>
    </lineage>
</organism>
<reference evidence="5" key="2">
    <citation type="submission" date="2025-08" db="UniProtKB">
        <authorList>
            <consortium name="Ensembl"/>
        </authorList>
    </citation>
    <scope>IDENTIFICATION</scope>
</reference>
<dbReference type="AlphaFoldDB" id="A0A8D2EFY7"/>
<dbReference type="SUPFAM" id="SSF50978">
    <property type="entry name" value="WD40 repeat-like"/>
    <property type="match status" value="1"/>
</dbReference>
<dbReference type="PROSITE" id="PS50294">
    <property type="entry name" value="WD_REPEATS_REGION"/>
    <property type="match status" value="1"/>
</dbReference>
<evidence type="ECO:0000256" key="1">
    <source>
        <dbReference type="ARBA" id="ARBA00022574"/>
    </source>
</evidence>
<name>A0A8D2EFY7_THEGE</name>
<reference evidence="5" key="1">
    <citation type="submission" date="2018-05" db="EMBL/GenBank/DDBJ databases">
        <title>Whole genome of Theropithecus gelada.</title>
        <authorList>
            <person name="Chiou K.L."/>
            <person name="Snyder-Mackler N."/>
        </authorList>
    </citation>
    <scope>NUCLEOTIDE SEQUENCE [LARGE SCALE GENOMIC DNA]</scope>
</reference>
<accession>A0A8D2EFY7</accession>
<dbReference type="Gene3D" id="2.130.10.10">
    <property type="entry name" value="YVTN repeat-like/Quinoprotein amine dehydrogenase"/>
    <property type="match status" value="1"/>
</dbReference>
<dbReference type="Pfam" id="PF00400">
    <property type="entry name" value="WD40"/>
    <property type="match status" value="2"/>
</dbReference>